<gene>
    <name evidence="6" type="ORF">FLX08_05415</name>
</gene>
<dbReference type="CDD" id="cd00567">
    <property type="entry name" value="ACAD"/>
    <property type="match status" value="1"/>
</dbReference>
<dbReference type="GO" id="GO:0050660">
    <property type="term" value="F:flavin adenine dinucleotide binding"/>
    <property type="evidence" value="ECO:0007669"/>
    <property type="project" value="InterPro"/>
</dbReference>
<dbReference type="SUPFAM" id="SSF56645">
    <property type="entry name" value="Acyl-CoA dehydrogenase NM domain-like"/>
    <property type="match status" value="1"/>
</dbReference>
<dbReference type="PANTHER" id="PTHR43884:SF25">
    <property type="entry name" value="ACYL-COA DEHYDROGENASE YDBM-RELATED"/>
    <property type="match status" value="1"/>
</dbReference>
<accession>A0A544Z2L8</accession>
<dbReference type="InterPro" id="IPR046373">
    <property type="entry name" value="Acyl-CoA_Oxase/DH_mid-dom_sf"/>
</dbReference>
<dbReference type="EMBL" id="VIRM01000004">
    <property type="protein sequence ID" value="TQS23304.1"/>
    <property type="molecule type" value="Genomic_DNA"/>
</dbReference>
<dbReference type="Gene3D" id="2.40.110.10">
    <property type="entry name" value="Butyryl-CoA Dehydrogenase, subunit A, domain 2"/>
    <property type="match status" value="1"/>
</dbReference>
<dbReference type="InterPro" id="IPR009081">
    <property type="entry name" value="PP-bd_ACP"/>
</dbReference>
<dbReference type="Proteomes" id="UP000316541">
    <property type="component" value="Unassembled WGS sequence"/>
</dbReference>
<evidence type="ECO:0000256" key="3">
    <source>
        <dbReference type="ARBA" id="ARBA00022630"/>
    </source>
</evidence>
<dbReference type="InterPro" id="IPR036736">
    <property type="entry name" value="ACP-like_sf"/>
</dbReference>
<dbReference type="Gene3D" id="1.10.540.10">
    <property type="entry name" value="Acyl-CoA dehydrogenase/oxidase, N-terminal domain"/>
    <property type="match status" value="1"/>
</dbReference>
<dbReference type="Pfam" id="PF02770">
    <property type="entry name" value="Acyl-CoA_dh_M"/>
    <property type="match status" value="1"/>
</dbReference>
<dbReference type="InterPro" id="IPR006091">
    <property type="entry name" value="Acyl-CoA_Oxase/DH_mid-dom"/>
</dbReference>
<dbReference type="AlphaFoldDB" id="A0A544Z2L8"/>
<dbReference type="Pfam" id="PF08028">
    <property type="entry name" value="Acyl-CoA_dh_2"/>
    <property type="match status" value="1"/>
</dbReference>
<protein>
    <recommendedName>
        <fullName evidence="5">Carrier domain-containing protein</fullName>
    </recommendedName>
</protein>
<evidence type="ECO:0000256" key="1">
    <source>
        <dbReference type="ARBA" id="ARBA00022450"/>
    </source>
</evidence>
<organism evidence="6 7">
    <name type="scientific">Microbispora hainanensis</name>
    <dbReference type="NCBI Taxonomy" id="568844"/>
    <lineage>
        <taxon>Bacteria</taxon>
        <taxon>Bacillati</taxon>
        <taxon>Actinomycetota</taxon>
        <taxon>Actinomycetes</taxon>
        <taxon>Streptosporangiales</taxon>
        <taxon>Streptosporangiaceae</taxon>
        <taxon>Microbispora</taxon>
    </lineage>
</organism>
<dbReference type="InterPro" id="IPR013786">
    <property type="entry name" value="AcylCoA_DH/ox_N"/>
</dbReference>
<dbReference type="SUPFAM" id="SSF47203">
    <property type="entry name" value="Acyl-CoA dehydrogenase C-terminal domain-like"/>
    <property type="match status" value="1"/>
</dbReference>
<dbReference type="PROSITE" id="PS00012">
    <property type="entry name" value="PHOSPHOPANTETHEINE"/>
    <property type="match status" value="1"/>
</dbReference>
<dbReference type="PANTHER" id="PTHR43884">
    <property type="entry name" value="ACYL-COA DEHYDROGENASE"/>
    <property type="match status" value="1"/>
</dbReference>
<dbReference type="InterPro" id="IPR006162">
    <property type="entry name" value="Ppantetheine_attach_site"/>
</dbReference>
<dbReference type="InterPro" id="IPR037069">
    <property type="entry name" value="AcylCoA_DH/ox_N_sf"/>
</dbReference>
<proteinExistence type="predicted"/>
<dbReference type="GO" id="GO:0003995">
    <property type="term" value="F:acyl-CoA dehydrogenase activity"/>
    <property type="evidence" value="ECO:0007669"/>
    <property type="project" value="TreeGrafter"/>
</dbReference>
<dbReference type="Gene3D" id="1.20.140.10">
    <property type="entry name" value="Butyryl-CoA Dehydrogenase, subunit A, domain 3"/>
    <property type="match status" value="1"/>
</dbReference>
<evidence type="ECO:0000313" key="6">
    <source>
        <dbReference type="EMBL" id="TQS23304.1"/>
    </source>
</evidence>
<evidence type="ECO:0000256" key="2">
    <source>
        <dbReference type="ARBA" id="ARBA00022553"/>
    </source>
</evidence>
<dbReference type="PROSITE" id="PS50075">
    <property type="entry name" value="CARRIER"/>
    <property type="match status" value="1"/>
</dbReference>
<evidence type="ECO:0000259" key="5">
    <source>
        <dbReference type="PROSITE" id="PS50075"/>
    </source>
</evidence>
<evidence type="ECO:0000313" key="7">
    <source>
        <dbReference type="Proteomes" id="UP000316541"/>
    </source>
</evidence>
<keyword evidence="3" id="KW-0285">Flavoprotein</keyword>
<keyword evidence="1" id="KW-0596">Phosphopantetheine</keyword>
<dbReference type="Pfam" id="PF00550">
    <property type="entry name" value="PP-binding"/>
    <property type="match status" value="1"/>
</dbReference>
<dbReference type="Pfam" id="PF02771">
    <property type="entry name" value="Acyl-CoA_dh_N"/>
    <property type="match status" value="1"/>
</dbReference>
<keyword evidence="4" id="KW-0560">Oxidoreductase</keyword>
<reference evidence="6 7" key="1">
    <citation type="submission" date="2019-07" db="EMBL/GenBank/DDBJ databases">
        <title>Microbispora hainanensis DSM 45428.</title>
        <authorList>
            <person name="Thawai C."/>
        </authorList>
    </citation>
    <scope>NUCLEOTIDE SEQUENCE [LARGE SCALE GENOMIC DNA]</scope>
    <source>
        <strain evidence="6 7">DSM 45428</strain>
    </source>
</reference>
<sequence>MARIQLKAAATVVGHAASRRLVRGYIRRRINVITASPPELSTLVEHLVAVKPDLRPQEIGPRTSLTRDLGFDSLDLVRLAARIHEQHPEADLTPWLAGACQAGADSVGSMADHLARARRRDYVALARELAPAFAERAARHDADGGFPHENLAELVRTGYTAMTIPREYGGDGAGLGELCEAQQVLAGACASTAFSVNMHVHGLAMIAQLGGQDAEWVCRAVSEGAVIAGGFSEPGVGGNWWHPTTKAERVDGGYVLNGRKGFFTGFPGATHLFLSAATKDDRGLPQPMAFLVPKPDEGIRVIEEWDAAGMRATGSHTLAIEDFFVEDRWSVGEPGKLPLLFMTGVHWAWCSFASVFVGIARAALEHVTATQRRRVLSVIGKPNAHLPGVQFRVAEMATRLAAARAHLEAAVHADHDTAGPIAHYLDMSLMKMQVTRLAHEVVTLGMQVQGGSSLVSASPLQRMYRDVIAGLLVPPAADVVLEWAGKHALDVPIFAEPRWAE</sequence>
<evidence type="ECO:0000256" key="4">
    <source>
        <dbReference type="ARBA" id="ARBA00023002"/>
    </source>
</evidence>
<dbReference type="InterPro" id="IPR036250">
    <property type="entry name" value="AcylCo_DH-like_C"/>
</dbReference>
<dbReference type="Gene3D" id="1.10.1200.10">
    <property type="entry name" value="ACP-like"/>
    <property type="match status" value="1"/>
</dbReference>
<dbReference type="InterPro" id="IPR013107">
    <property type="entry name" value="Acyl-CoA_DH_C"/>
</dbReference>
<dbReference type="SUPFAM" id="SSF47336">
    <property type="entry name" value="ACP-like"/>
    <property type="match status" value="1"/>
</dbReference>
<keyword evidence="2" id="KW-0597">Phosphoprotein</keyword>
<feature type="domain" description="Carrier" evidence="5">
    <location>
        <begin position="38"/>
        <end position="118"/>
    </location>
</feature>
<name>A0A544Z2L8_9ACTN</name>
<dbReference type="InterPro" id="IPR009100">
    <property type="entry name" value="AcylCoA_DH/oxidase_NM_dom_sf"/>
</dbReference>
<comment type="caution">
    <text evidence="6">The sequence shown here is derived from an EMBL/GenBank/DDBJ whole genome shotgun (WGS) entry which is preliminary data.</text>
</comment>